<reference evidence="3 4" key="1">
    <citation type="submission" date="2019-08" db="EMBL/GenBank/DDBJ databases">
        <title>Deep-cultivation of Planctomycetes and their phenomic and genomic characterization uncovers novel biology.</title>
        <authorList>
            <person name="Wiegand S."/>
            <person name="Jogler M."/>
            <person name="Boedeker C."/>
            <person name="Pinto D."/>
            <person name="Vollmers J."/>
            <person name="Rivas-Marin E."/>
            <person name="Kohn T."/>
            <person name="Peeters S.H."/>
            <person name="Heuer A."/>
            <person name="Rast P."/>
            <person name="Oberbeckmann S."/>
            <person name="Bunk B."/>
            <person name="Jeske O."/>
            <person name="Meyerdierks A."/>
            <person name="Storesund J.E."/>
            <person name="Kallscheuer N."/>
            <person name="Luecker S."/>
            <person name="Lage O.M."/>
            <person name="Pohl T."/>
            <person name="Merkel B.J."/>
            <person name="Hornburger P."/>
            <person name="Mueller R.-W."/>
            <person name="Bruemmer F."/>
            <person name="Labrenz M."/>
            <person name="Spormann A.M."/>
            <person name="Op den Camp H."/>
            <person name="Overmann J."/>
            <person name="Amann R."/>
            <person name="Jetten M.S.M."/>
            <person name="Mascher T."/>
            <person name="Medema M.H."/>
            <person name="Devos D.P."/>
            <person name="Kaster A.-K."/>
            <person name="Ovreas L."/>
            <person name="Rohde M."/>
            <person name="Galperin M.Y."/>
            <person name="Jogler C."/>
        </authorList>
    </citation>
    <scope>NUCLEOTIDE SEQUENCE [LARGE SCALE GENOMIC DNA]</scope>
    <source>
        <strain evidence="3 4">OJF2</strain>
    </source>
</reference>
<feature type="region of interest" description="Disordered" evidence="1">
    <location>
        <begin position="1"/>
        <end position="43"/>
    </location>
</feature>
<feature type="compositionally biased region" description="Basic residues" evidence="1">
    <location>
        <begin position="1"/>
        <end position="14"/>
    </location>
</feature>
<evidence type="ECO:0000313" key="3">
    <source>
        <dbReference type="EMBL" id="QEH34476.1"/>
    </source>
</evidence>
<keyword evidence="4" id="KW-1185">Reference proteome</keyword>
<dbReference type="InterPro" id="IPR038186">
    <property type="entry name" value="CHAD_dom_sf"/>
</dbReference>
<dbReference type="RefSeq" id="WP_148594396.1">
    <property type="nucleotide sequence ID" value="NZ_CP042997.1"/>
</dbReference>
<dbReference type="PANTHER" id="PTHR39339:SF1">
    <property type="entry name" value="CHAD DOMAIN-CONTAINING PROTEIN"/>
    <property type="match status" value="1"/>
</dbReference>
<dbReference type="OrthoDB" id="9777271at2"/>
<proteinExistence type="predicted"/>
<evidence type="ECO:0000259" key="2">
    <source>
        <dbReference type="PROSITE" id="PS51708"/>
    </source>
</evidence>
<name>A0A5B9W1K7_9BACT</name>
<feature type="domain" description="CHAD" evidence="2">
    <location>
        <begin position="56"/>
        <end position="341"/>
    </location>
</feature>
<evidence type="ECO:0000313" key="4">
    <source>
        <dbReference type="Proteomes" id="UP000324233"/>
    </source>
</evidence>
<dbReference type="PANTHER" id="PTHR39339">
    <property type="entry name" value="SLR1444 PROTEIN"/>
    <property type="match status" value="1"/>
</dbReference>
<organism evidence="3 4">
    <name type="scientific">Aquisphaera giovannonii</name>
    <dbReference type="NCBI Taxonomy" id="406548"/>
    <lineage>
        <taxon>Bacteria</taxon>
        <taxon>Pseudomonadati</taxon>
        <taxon>Planctomycetota</taxon>
        <taxon>Planctomycetia</taxon>
        <taxon>Isosphaerales</taxon>
        <taxon>Isosphaeraceae</taxon>
        <taxon>Aquisphaera</taxon>
    </lineage>
</organism>
<dbReference type="KEGG" id="agv:OJF2_30150"/>
<protein>
    <submittedName>
        <fullName evidence="3">CHAD domain protein</fullName>
    </submittedName>
</protein>
<dbReference type="PROSITE" id="PS51708">
    <property type="entry name" value="CHAD"/>
    <property type="match status" value="1"/>
</dbReference>
<dbReference type="AlphaFoldDB" id="A0A5B9W1K7"/>
<dbReference type="InterPro" id="IPR007899">
    <property type="entry name" value="CHAD_dom"/>
</dbReference>
<feature type="region of interest" description="Disordered" evidence="1">
    <location>
        <begin position="143"/>
        <end position="169"/>
    </location>
</feature>
<dbReference type="EMBL" id="CP042997">
    <property type="protein sequence ID" value="QEH34476.1"/>
    <property type="molecule type" value="Genomic_DNA"/>
</dbReference>
<dbReference type="Proteomes" id="UP000324233">
    <property type="component" value="Chromosome"/>
</dbReference>
<gene>
    <name evidence="3" type="ORF">OJF2_30150</name>
</gene>
<dbReference type="Pfam" id="PF05235">
    <property type="entry name" value="CHAD"/>
    <property type="match status" value="1"/>
</dbReference>
<dbReference type="SMART" id="SM00880">
    <property type="entry name" value="CHAD"/>
    <property type="match status" value="1"/>
</dbReference>
<accession>A0A5B9W1K7</accession>
<evidence type="ECO:0000256" key="1">
    <source>
        <dbReference type="SAM" id="MobiDB-lite"/>
    </source>
</evidence>
<sequence>MKIKTKSRVSRRRPVGLSATDADEDGASNGAPRGNGVLPTATPVQGGLPAAAITADQPASDLIRSAIQGAISRIRAADPMARRGEPEGIHRMRTGSRRLRSELHALRDLVEPHWREAAEGELKWLAGLLGDVRDLDILEHRLHDKEKPGGDGSPSPGRAEPFFDRLHERHDRNSRALRDALDGERYRGLIAALESAIATTPLADEAHQPCRVALPPIARDAWRRLRKKARALKEHTPDEAFHDVRKSAKRARYTAELIAPALGPEIQDEAGRFIRLTTQVQTVLGDHQDAVVAAAELERFLDDSPEGDPAADDARKLLKAQRKACDKSRDKFFKVWEKLDRKKSTRWIKDAEKGGS</sequence>
<dbReference type="Gene3D" id="1.40.20.10">
    <property type="entry name" value="CHAD domain"/>
    <property type="match status" value="1"/>
</dbReference>